<sequence length="987" mass="109199">MYGQRQRQQKHTIYGRKQMQEEQSISKLGLSVGGCWSGAPYSAVRHLRQLDKADISHEDVTDKIRISPRSFRPLFSWDATAVESVSSTIYPNHQQEPTDGSSVSNIQIQGQRGKALWEKKIKKNGLGREADSSTFWVHSVTNSSGTTLSASRGSASSSVSDVLLMRAERQKCRKRVKKERDKTACTGQQEDVTKKKQKLGNLEDGNIKNEKKRKKERKKHKEHRDKAQVKKRKKVQQSSNKFTAAVPTIDITSKSRSKTGSKEDLVSKIPSTNENSVDAVFGRFKNRSYRIGLDVIEKNVNSEAVNNEIKAGKLHPLLHTSENSEHLKPENGKIIDNSKIPLFQMKVVPGFLGINSAPEYDKIHDAYISEGAVKSEKAKLLSEVSLLTPNKYLTVGSTDAETWLQNGTKQDAGLEEQGHIKLNSIEVFKFVNATEESDWSCLHGMFLPAPHVANAEVRYTRGKYLEAEYKCQHNYKLEPEEAVRLVCMENKWLGKLPKCVPFSNSSDSTHNSCMCDQLCTVIGNQLVCSCFRGFRQQGTACYDLDECSESNGGCAVACRNTPGSYHCICPSGFRLSANGKTCLDINECLLRNGHGPCQGSCQNLPGSYACRCDGIVGTRLAADNHTCEDVDECAQNNAGCSHTCLNTLGRAFCLCPSGFMLATDWKTCHDIDECADPELQEGGRCSLDCVNTLGSYHCVDLSEQVPDDHPQTNTGPTVPVSSMPAGCAPGFDVGPSGSCVDIDECATNNGGCSHICQNTLGGAHCLCPHGSMLGNDWKTCTVCESGYVRTTEGNCKDVDECTVQNGGCMQGCVNIRGSYHCLCGHGFFLGADRKTCIEERMDIVCPPLPTPSYGYLHCTRRAFMVGPERWRARWRRRIVNHAGAVCELRCPHGYQVHGEYWKVCEASGSWAGPQDGFCVRENCWGHEKSETRFPVGLREARTYTVLKSAHVDEVFSWLRAHVSFSINQDDQTFEEDDAFSAHLLIIT</sequence>
<keyword evidence="3" id="KW-0677">Repeat</keyword>
<dbReference type="FunFam" id="2.10.25.10:FF:000240">
    <property type="entry name" value="Vitamin K-dependent protein S"/>
    <property type="match status" value="1"/>
</dbReference>
<dbReference type="GO" id="GO:0005509">
    <property type="term" value="F:calcium ion binding"/>
    <property type="evidence" value="ECO:0007669"/>
    <property type="project" value="InterPro"/>
</dbReference>
<dbReference type="SUPFAM" id="SSF57535">
    <property type="entry name" value="Complement control module/SCR domain"/>
    <property type="match status" value="1"/>
</dbReference>
<dbReference type="PROSITE" id="PS01186">
    <property type="entry name" value="EGF_2"/>
    <property type="match status" value="3"/>
</dbReference>
<reference evidence="11" key="1">
    <citation type="submission" date="2020-01" db="EMBL/GenBank/DDBJ databases">
        <title>Draft genome sequence of the Termite Coptotermes fromosanus.</title>
        <authorList>
            <person name="Itakura S."/>
            <person name="Yosikawa Y."/>
            <person name="Umezawa K."/>
        </authorList>
    </citation>
    <scope>NUCLEOTIDE SEQUENCE [LARGE SCALE GENOMIC DNA]</scope>
</reference>
<evidence type="ECO:0000256" key="7">
    <source>
        <dbReference type="SAM" id="MobiDB-lite"/>
    </source>
</evidence>
<dbReference type="InterPro" id="IPR001881">
    <property type="entry name" value="EGF-like_Ca-bd_dom"/>
</dbReference>
<evidence type="ECO:0000256" key="5">
    <source>
        <dbReference type="PROSITE-ProRule" id="PRU00076"/>
    </source>
</evidence>
<dbReference type="Pfam" id="PF07645">
    <property type="entry name" value="EGF_CA"/>
    <property type="match status" value="1"/>
</dbReference>
<dbReference type="Gene3D" id="2.10.70.10">
    <property type="entry name" value="Complement Module, domain 1"/>
    <property type="match status" value="1"/>
</dbReference>
<dbReference type="InterPro" id="IPR035976">
    <property type="entry name" value="Sushi/SCR/CCP_sf"/>
</dbReference>
<evidence type="ECO:0000313" key="11">
    <source>
        <dbReference type="Proteomes" id="UP000502823"/>
    </source>
</evidence>
<evidence type="ECO:0000256" key="3">
    <source>
        <dbReference type="ARBA" id="ARBA00022737"/>
    </source>
</evidence>
<evidence type="ECO:0000259" key="8">
    <source>
        <dbReference type="PROSITE" id="PS50026"/>
    </source>
</evidence>
<dbReference type="FunFam" id="2.10.25.10:FF:000426">
    <property type="entry name" value="Vitamin K-dependent protein S"/>
    <property type="match status" value="1"/>
</dbReference>
<evidence type="ECO:0000256" key="1">
    <source>
        <dbReference type="ARBA" id="ARBA00022536"/>
    </source>
</evidence>
<keyword evidence="2" id="KW-0732">Signal</keyword>
<evidence type="ECO:0000256" key="6">
    <source>
        <dbReference type="PROSITE-ProRule" id="PRU00302"/>
    </source>
</evidence>
<dbReference type="AlphaFoldDB" id="A0A6L2PTE1"/>
<dbReference type="InterPro" id="IPR050751">
    <property type="entry name" value="ECM_structural_protein"/>
</dbReference>
<dbReference type="InterPro" id="IPR000436">
    <property type="entry name" value="Sushi_SCR_CCP_dom"/>
</dbReference>
<dbReference type="Pfam" id="PF12662">
    <property type="entry name" value="cEGF"/>
    <property type="match status" value="1"/>
</dbReference>
<dbReference type="EMBL" id="BLKM01012222">
    <property type="protein sequence ID" value="GFG35881.1"/>
    <property type="molecule type" value="Genomic_DNA"/>
</dbReference>
<dbReference type="FunFam" id="2.10.25.10:FF:000037">
    <property type="entry name" value="Signal peptide, CUB domain and EGF-like domain-containing 2"/>
    <property type="match status" value="1"/>
</dbReference>
<dbReference type="InterPro" id="IPR009030">
    <property type="entry name" value="Growth_fac_rcpt_cys_sf"/>
</dbReference>
<dbReference type="PROSITE" id="PS50026">
    <property type="entry name" value="EGF_3"/>
    <property type="match status" value="2"/>
</dbReference>
<dbReference type="SMART" id="SM00181">
    <property type="entry name" value="EGF"/>
    <property type="match status" value="6"/>
</dbReference>
<evidence type="ECO:0008006" key="12">
    <source>
        <dbReference type="Google" id="ProtNLM"/>
    </source>
</evidence>
<gene>
    <name evidence="10" type="ORF">Cfor_08736</name>
</gene>
<keyword evidence="4" id="KW-1015">Disulfide bond</keyword>
<protein>
    <recommendedName>
        <fullName evidence="12">Sushi domain-containing protein</fullName>
    </recommendedName>
</protein>
<evidence type="ECO:0000256" key="2">
    <source>
        <dbReference type="ARBA" id="ARBA00022729"/>
    </source>
</evidence>
<evidence type="ECO:0000259" key="9">
    <source>
        <dbReference type="PROSITE" id="PS50923"/>
    </source>
</evidence>
<dbReference type="Pfam" id="PF14670">
    <property type="entry name" value="FXa_inhibition"/>
    <property type="match status" value="3"/>
</dbReference>
<dbReference type="PANTHER" id="PTHR24034:SF209">
    <property type="entry name" value="EGF-LIKE DOMAIN-CONTAINING PROTEIN"/>
    <property type="match status" value="1"/>
</dbReference>
<feature type="compositionally biased region" description="Basic residues" evidence="7">
    <location>
        <begin position="210"/>
        <end position="235"/>
    </location>
</feature>
<dbReference type="InterPro" id="IPR049883">
    <property type="entry name" value="NOTCH1_EGF-like"/>
</dbReference>
<dbReference type="InterPro" id="IPR018097">
    <property type="entry name" value="EGF_Ca-bd_CS"/>
</dbReference>
<dbReference type="OrthoDB" id="283575at2759"/>
<feature type="domain" description="EGF-like" evidence="8">
    <location>
        <begin position="543"/>
        <end position="583"/>
    </location>
</feature>
<dbReference type="SMART" id="SM00032">
    <property type="entry name" value="CCP"/>
    <property type="match status" value="2"/>
</dbReference>
<dbReference type="Pfam" id="PF00084">
    <property type="entry name" value="Sushi"/>
    <property type="match status" value="1"/>
</dbReference>
<dbReference type="SUPFAM" id="SSF57184">
    <property type="entry name" value="Growth factor receptor domain"/>
    <property type="match status" value="2"/>
</dbReference>
<dbReference type="PROSITE" id="PS50923">
    <property type="entry name" value="SUSHI"/>
    <property type="match status" value="1"/>
</dbReference>
<dbReference type="Proteomes" id="UP000502823">
    <property type="component" value="Unassembled WGS sequence"/>
</dbReference>
<dbReference type="InterPro" id="IPR026823">
    <property type="entry name" value="cEGF"/>
</dbReference>
<dbReference type="InterPro" id="IPR000152">
    <property type="entry name" value="EGF-type_Asp/Asn_hydroxyl_site"/>
</dbReference>
<organism evidence="10 11">
    <name type="scientific">Coptotermes formosanus</name>
    <name type="common">Formosan subterranean termite</name>
    <dbReference type="NCBI Taxonomy" id="36987"/>
    <lineage>
        <taxon>Eukaryota</taxon>
        <taxon>Metazoa</taxon>
        <taxon>Ecdysozoa</taxon>
        <taxon>Arthropoda</taxon>
        <taxon>Hexapoda</taxon>
        <taxon>Insecta</taxon>
        <taxon>Pterygota</taxon>
        <taxon>Neoptera</taxon>
        <taxon>Polyneoptera</taxon>
        <taxon>Dictyoptera</taxon>
        <taxon>Blattodea</taxon>
        <taxon>Blattoidea</taxon>
        <taxon>Termitoidae</taxon>
        <taxon>Rhinotermitidae</taxon>
        <taxon>Coptotermes</taxon>
    </lineage>
</organism>
<keyword evidence="6" id="KW-0768">Sushi</keyword>
<accession>A0A6L2PTE1</accession>
<name>A0A6L2PTE1_COPFO</name>
<dbReference type="CDD" id="cd00054">
    <property type="entry name" value="EGF_CA"/>
    <property type="match status" value="5"/>
</dbReference>
<evidence type="ECO:0000313" key="10">
    <source>
        <dbReference type="EMBL" id="GFG35881.1"/>
    </source>
</evidence>
<dbReference type="SMART" id="SM00179">
    <property type="entry name" value="EGF_CA"/>
    <property type="match status" value="6"/>
</dbReference>
<feature type="domain" description="EGF-like" evidence="8">
    <location>
        <begin position="629"/>
        <end position="669"/>
    </location>
</feature>
<dbReference type="PROSITE" id="PS01187">
    <property type="entry name" value="EGF_CA"/>
    <property type="match status" value="2"/>
</dbReference>
<keyword evidence="11" id="KW-1185">Reference proteome</keyword>
<dbReference type="CDD" id="cd00033">
    <property type="entry name" value="CCP"/>
    <property type="match status" value="2"/>
</dbReference>
<feature type="region of interest" description="Disordered" evidence="7">
    <location>
        <begin position="170"/>
        <end position="247"/>
    </location>
</feature>
<dbReference type="Gene3D" id="2.10.25.10">
    <property type="entry name" value="Laminin"/>
    <property type="match status" value="6"/>
</dbReference>
<feature type="domain" description="Sushi" evidence="9">
    <location>
        <begin position="856"/>
        <end position="920"/>
    </location>
</feature>
<proteinExistence type="predicted"/>
<dbReference type="InterPro" id="IPR000742">
    <property type="entry name" value="EGF"/>
</dbReference>
<dbReference type="PANTHER" id="PTHR24034">
    <property type="entry name" value="EGF-LIKE DOMAIN-CONTAINING PROTEIN"/>
    <property type="match status" value="1"/>
</dbReference>
<dbReference type="InParanoid" id="A0A6L2PTE1"/>
<evidence type="ECO:0000256" key="4">
    <source>
        <dbReference type="ARBA" id="ARBA00023157"/>
    </source>
</evidence>
<dbReference type="PROSITE" id="PS00010">
    <property type="entry name" value="ASX_HYDROXYL"/>
    <property type="match status" value="1"/>
</dbReference>
<comment type="caution">
    <text evidence="10">The sequence shown here is derived from an EMBL/GenBank/DDBJ whole genome shotgun (WGS) entry which is preliminary data.</text>
</comment>
<keyword evidence="1 5" id="KW-0245">EGF-like domain</keyword>
<comment type="caution">
    <text evidence="5">Lacks conserved residue(s) required for the propagation of feature annotation.</text>
</comment>